<dbReference type="InterPro" id="IPR019367">
    <property type="entry name" value="PDZ-binding_CRIPT"/>
</dbReference>
<evidence type="ECO:0000313" key="1">
    <source>
        <dbReference type="EMBL" id="KAK6797680.1"/>
    </source>
</evidence>
<sequence length="65" mass="7781">MQFDYKCHRFDTFLLGNLLYCRWSPYGNTKCTICKQQVHQDGKYCHTCAYSKGNEEYFGIAYDLY</sequence>
<evidence type="ECO:0000313" key="2">
    <source>
        <dbReference type="Proteomes" id="UP001371456"/>
    </source>
</evidence>
<dbReference type="Proteomes" id="UP001371456">
    <property type="component" value="Unassembled WGS sequence"/>
</dbReference>
<name>A0AAN8YMD5_SOLBU</name>
<organism evidence="1 2">
    <name type="scientific">Solanum bulbocastanum</name>
    <name type="common">Wild potato</name>
    <dbReference type="NCBI Taxonomy" id="147425"/>
    <lineage>
        <taxon>Eukaryota</taxon>
        <taxon>Viridiplantae</taxon>
        <taxon>Streptophyta</taxon>
        <taxon>Embryophyta</taxon>
        <taxon>Tracheophyta</taxon>
        <taxon>Spermatophyta</taxon>
        <taxon>Magnoliopsida</taxon>
        <taxon>eudicotyledons</taxon>
        <taxon>Gunneridae</taxon>
        <taxon>Pentapetalae</taxon>
        <taxon>asterids</taxon>
        <taxon>lamiids</taxon>
        <taxon>Solanales</taxon>
        <taxon>Solanaceae</taxon>
        <taxon>Solanoideae</taxon>
        <taxon>Solaneae</taxon>
        <taxon>Solanum</taxon>
    </lineage>
</organism>
<gene>
    <name evidence="1" type="ORF">RDI58_005382</name>
</gene>
<keyword evidence="2" id="KW-1185">Reference proteome</keyword>
<protein>
    <recommendedName>
        <fullName evidence="3">Cysteine-rich interactor of PDZ three</fullName>
    </recommendedName>
</protein>
<dbReference type="EMBL" id="JBANQN010000002">
    <property type="protein sequence ID" value="KAK6797680.1"/>
    <property type="molecule type" value="Genomic_DNA"/>
</dbReference>
<comment type="caution">
    <text evidence="1">The sequence shown here is derived from an EMBL/GenBank/DDBJ whole genome shotgun (WGS) entry which is preliminary data.</text>
</comment>
<accession>A0AAN8YMD5</accession>
<reference evidence="1 2" key="1">
    <citation type="submission" date="2024-02" db="EMBL/GenBank/DDBJ databases">
        <title>de novo genome assembly of Solanum bulbocastanum strain 11H21.</title>
        <authorList>
            <person name="Hosaka A.J."/>
        </authorList>
    </citation>
    <scope>NUCLEOTIDE SEQUENCE [LARGE SCALE GENOMIC DNA]</scope>
    <source>
        <tissue evidence="1">Young leaves</tissue>
    </source>
</reference>
<dbReference type="Pfam" id="PF10235">
    <property type="entry name" value="Cript"/>
    <property type="match status" value="1"/>
</dbReference>
<proteinExistence type="predicted"/>
<evidence type="ECO:0008006" key="3">
    <source>
        <dbReference type="Google" id="ProtNLM"/>
    </source>
</evidence>
<dbReference type="AlphaFoldDB" id="A0AAN8YMD5"/>